<keyword evidence="6" id="KW-0964">Secreted</keyword>
<dbReference type="SUPFAM" id="SSF56024">
    <property type="entry name" value="Phospholipase D/nuclease"/>
    <property type="match status" value="2"/>
</dbReference>
<keyword evidence="5" id="KW-0444">Lipid biosynthesis</keyword>
<evidence type="ECO:0000256" key="6">
    <source>
        <dbReference type="ARBA" id="ARBA00022525"/>
    </source>
</evidence>
<evidence type="ECO:0000256" key="9">
    <source>
        <dbReference type="ARBA" id="ARBA00022737"/>
    </source>
</evidence>
<organism evidence="18 19">
    <name type="scientific">Aliidongia dinghuensis</name>
    <dbReference type="NCBI Taxonomy" id="1867774"/>
    <lineage>
        <taxon>Bacteria</taxon>
        <taxon>Pseudomonadati</taxon>
        <taxon>Pseudomonadota</taxon>
        <taxon>Alphaproteobacteria</taxon>
        <taxon>Rhodospirillales</taxon>
        <taxon>Dongiaceae</taxon>
        <taxon>Aliidongia</taxon>
    </lineage>
</organism>
<keyword evidence="19" id="KW-1185">Reference proteome</keyword>
<dbReference type="InterPro" id="IPR027379">
    <property type="entry name" value="CLS_N"/>
</dbReference>
<dbReference type="AlphaFoldDB" id="A0A8J2YT28"/>
<comment type="function">
    <text evidence="1">Could be a virulence factor.</text>
</comment>
<keyword evidence="13" id="KW-0594">Phospholipid biosynthesis</keyword>
<keyword evidence="10 16" id="KW-1133">Transmembrane helix</keyword>
<evidence type="ECO:0000313" key="18">
    <source>
        <dbReference type="EMBL" id="GGF16549.1"/>
    </source>
</evidence>
<evidence type="ECO:0000256" key="8">
    <source>
        <dbReference type="ARBA" id="ARBA00022692"/>
    </source>
</evidence>
<evidence type="ECO:0000256" key="3">
    <source>
        <dbReference type="ARBA" id="ARBA00004651"/>
    </source>
</evidence>
<gene>
    <name evidence="18" type="ORF">GCM10011611_22890</name>
</gene>
<evidence type="ECO:0000256" key="1">
    <source>
        <dbReference type="ARBA" id="ARBA00003145"/>
    </source>
</evidence>
<dbReference type="Gene3D" id="3.30.870.10">
    <property type="entry name" value="Endonuclease Chain A"/>
    <property type="match status" value="2"/>
</dbReference>
<dbReference type="GO" id="GO:0005886">
    <property type="term" value="C:plasma membrane"/>
    <property type="evidence" value="ECO:0007669"/>
    <property type="project" value="UniProtKB-SubCell"/>
</dbReference>
<evidence type="ECO:0000256" key="5">
    <source>
        <dbReference type="ARBA" id="ARBA00022516"/>
    </source>
</evidence>
<dbReference type="InterPro" id="IPR001736">
    <property type="entry name" value="PLipase_D/transphosphatidylase"/>
</dbReference>
<evidence type="ECO:0000256" key="2">
    <source>
        <dbReference type="ARBA" id="ARBA00004613"/>
    </source>
</evidence>
<feature type="domain" description="PLD phosphodiesterase" evidence="17">
    <location>
        <begin position="213"/>
        <end position="240"/>
    </location>
</feature>
<dbReference type="GO" id="GO:0005576">
    <property type="term" value="C:extracellular region"/>
    <property type="evidence" value="ECO:0007669"/>
    <property type="project" value="UniProtKB-SubCell"/>
</dbReference>
<evidence type="ECO:0000256" key="14">
    <source>
        <dbReference type="ARBA" id="ARBA00023264"/>
    </source>
</evidence>
<dbReference type="EC" id="2.7.8.-" evidence="15"/>
<evidence type="ECO:0000259" key="17">
    <source>
        <dbReference type="PROSITE" id="PS50035"/>
    </source>
</evidence>
<comment type="subcellular location">
    <subcellularLocation>
        <location evidence="3">Cell membrane</location>
        <topology evidence="3">Multi-pass membrane protein</topology>
    </subcellularLocation>
    <subcellularLocation>
        <location evidence="2">Secreted</location>
    </subcellularLocation>
</comment>
<comment type="caution">
    <text evidence="18">The sequence shown here is derived from an EMBL/GenBank/DDBJ whole genome shotgun (WGS) entry which is preliminary data.</text>
</comment>
<dbReference type="CDD" id="cd09157">
    <property type="entry name" value="PLDc_CLS_unchar2_1"/>
    <property type="match status" value="1"/>
</dbReference>
<dbReference type="EMBL" id="BMJQ01000005">
    <property type="protein sequence ID" value="GGF16549.1"/>
    <property type="molecule type" value="Genomic_DNA"/>
</dbReference>
<keyword evidence="11" id="KW-0443">Lipid metabolism</keyword>
<evidence type="ECO:0000256" key="16">
    <source>
        <dbReference type="SAM" id="Phobius"/>
    </source>
</evidence>
<keyword evidence="14" id="KW-1208">Phospholipid metabolism</keyword>
<keyword evidence="7" id="KW-0808">Transferase</keyword>
<feature type="transmembrane region" description="Helical" evidence="16">
    <location>
        <begin position="41"/>
        <end position="61"/>
    </location>
</feature>
<evidence type="ECO:0000256" key="7">
    <source>
        <dbReference type="ARBA" id="ARBA00022679"/>
    </source>
</evidence>
<keyword evidence="9" id="KW-0677">Repeat</keyword>
<dbReference type="PANTHER" id="PTHR21248:SF22">
    <property type="entry name" value="PHOSPHOLIPASE D"/>
    <property type="match status" value="1"/>
</dbReference>
<dbReference type="RefSeq" id="WP_189045732.1">
    <property type="nucleotide sequence ID" value="NZ_BMJQ01000005.1"/>
</dbReference>
<dbReference type="InterPro" id="IPR022924">
    <property type="entry name" value="Cardiolipin_synthase"/>
</dbReference>
<dbReference type="PROSITE" id="PS50035">
    <property type="entry name" value="PLD"/>
    <property type="match status" value="2"/>
</dbReference>
<dbReference type="Pfam" id="PF13091">
    <property type="entry name" value="PLDc_2"/>
    <property type="match status" value="2"/>
</dbReference>
<dbReference type="GO" id="GO:0008808">
    <property type="term" value="F:cardiolipin synthase activity"/>
    <property type="evidence" value="ECO:0007669"/>
    <property type="project" value="UniProtKB-UniRule"/>
</dbReference>
<keyword evidence="4" id="KW-1003">Cell membrane</keyword>
<keyword evidence="12 16" id="KW-0472">Membrane</keyword>
<evidence type="ECO:0000256" key="12">
    <source>
        <dbReference type="ARBA" id="ARBA00023136"/>
    </source>
</evidence>
<name>A0A8J2YT28_9PROT</name>
<feature type="transmembrane region" description="Helical" evidence="16">
    <location>
        <begin position="12"/>
        <end position="32"/>
    </location>
</feature>
<dbReference type="GO" id="GO:0032049">
    <property type="term" value="P:cardiolipin biosynthetic process"/>
    <property type="evidence" value="ECO:0007669"/>
    <property type="project" value="UniProtKB-UniRule"/>
</dbReference>
<sequence length="479" mass="53440">MYVLELLSHVGGHLLAEAHLLLAAAVTLHVLLRKRDIGGSIGWIGVAWFAPFLGTVLYLVFGINRVTRRAHRLRARRPWRASDGQLVPQVERSDHLGPLDRTARRLTRRPADGGNTVMPLRNGDDAYPQMIGAIEGARMSVALSSYIFRDDAAGRAIIAALVAAHERGVQVRVLIDGYGSGYFWAAAHSRLRRAGVPVARFLHSHLPWRMPFINLRTHKKILCIDGQTGFTGGLNIGAENLVVGNNPQQTSRELVRDMHFRVEGPVVAQLIDAFAEDWVFTTGETLAGDAWFPEPAPAGAMIARVVTSGPDQDLEKIEYLALQAIGCAERSIRIMTPYFLPDDRLLTALGLAAMRGVRVDVIVPRNSDHRVVDWAFRAQIVPLAATGARIWLSPPPFEHTKLMTVDGAWCLIGSSNWDMRSFRLNFELNMEVYDAGLVARLDRFMMAAQRRRLSARRLQKRPLPWRLRDAAARLMLPYL</sequence>
<keyword evidence="8 16" id="KW-0812">Transmembrane</keyword>
<dbReference type="CDD" id="cd09163">
    <property type="entry name" value="PLDc_CLS_unchar2_2"/>
    <property type="match status" value="1"/>
</dbReference>
<dbReference type="Pfam" id="PF13396">
    <property type="entry name" value="PLDc_N"/>
    <property type="match status" value="1"/>
</dbReference>
<dbReference type="InterPro" id="IPR025202">
    <property type="entry name" value="PLD-like_dom"/>
</dbReference>
<evidence type="ECO:0000256" key="15">
    <source>
        <dbReference type="NCBIfam" id="TIGR04265"/>
    </source>
</evidence>
<reference evidence="18" key="2">
    <citation type="submission" date="2020-09" db="EMBL/GenBank/DDBJ databases">
        <authorList>
            <person name="Sun Q."/>
            <person name="Zhou Y."/>
        </authorList>
    </citation>
    <scope>NUCLEOTIDE SEQUENCE</scope>
    <source>
        <strain evidence="18">CGMCC 1.15725</strain>
    </source>
</reference>
<evidence type="ECO:0000256" key="13">
    <source>
        <dbReference type="ARBA" id="ARBA00023209"/>
    </source>
</evidence>
<protein>
    <recommendedName>
        <fullName evidence="15">Cardiolipin synthase</fullName>
        <ecNumber evidence="15">2.7.8.-</ecNumber>
    </recommendedName>
</protein>
<proteinExistence type="predicted"/>
<dbReference type="NCBIfam" id="TIGR04265">
    <property type="entry name" value="bac_cardiolipin"/>
    <property type="match status" value="1"/>
</dbReference>
<evidence type="ECO:0000256" key="4">
    <source>
        <dbReference type="ARBA" id="ARBA00022475"/>
    </source>
</evidence>
<evidence type="ECO:0000256" key="11">
    <source>
        <dbReference type="ARBA" id="ARBA00023098"/>
    </source>
</evidence>
<evidence type="ECO:0000256" key="10">
    <source>
        <dbReference type="ARBA" id="ARBA00022989"/>
    </source>
</evidence>
<reference evidence="18" key="1">
    <citation type="journal article" date="2014" name="Int. J. Syst. Evol. Microbiol.">
        <title>Complete genome sequence of Corynebacterium casei LMG S-19264T (=DSM 44701T), isolated from a smear-ripened cheese.</title>
        <authorList>
            <consortium name="US DOE Joint Genome Institute (JGI-PGF)"/>
            <person name="Walter F."/>
            <person name="Albersmeier A."/>
            <person name="Kalinowski J."/>
            <person name="Ruckert C."/>
        </authorList>
    </citation>
    <scope>NUCLEOTIDE SEQUENCE</scope>
    <source>
        <strain evidence="18">CGMCC 1.15725</strain>
    </source>
</reference>
<dbReference type="SMART" id="SM00155">
    <property type="entry name" value="PLDc"/>
    <property type="match status" value="2"/>
</dbReference>
<evidence type="ECO:0000313" key="19">
    <source>
        <dbReference type="Proteomes" id="UP000646365"/>
    </source>
</evidence>
<feature type="domain" description="PLD phosphodiesterase" evidence="17">
    <location>
        <begin position="399"/>
        <end position="421"/>
    </location>
</feature>
<accession>A0A8J2YT28</accession>
<dbReference type="PANTHER" id="PTHR21248">
    <property type="entry name" value="CARDIOLIPIN SYNTHASE"/>
    <property type="match status" value="1"/>
</dbReference>
<dbReference type="Proteomes" id="UP000646365">
    <property type="component" value="Unassembled WGS sequence"/>
</dbReference>